<dbReference type="CDD" id="cd11534">
    <property type="entry name" value="NTP-PPase_HisIE_like"/>
    <property type="match status" value="1"/>
</dbReference>
<protein>
    <recommendedName>
        <fullName evidence="15">Histidine biosynthesis bifunctional protein HisIE</fullName>
    </recommendedName>
    <domain>
        <recommendedName>
            <fullName evidence="15">Phosphoribosyl-AMP cyclohydrolase</fullName>
            <shortName evidence="15">PRA-CH</shortName>
            <ecNumber evidence="15">3.5.4.19</ecNumber>
        </recommendedName>
    </domain>
    <domain>
        <recommendedName>
            <fullName evidence="15">Phosphoribosyl-ATP pyrophosphatase</fullName>
            <shortName evidence="15">PRA-PH</shortName>
            <ecNumber evidence="15">3.6.1.31</ecNumber>
        </recommendedName>
    </domain>
</protein>
<dbReference type="EC" id="3.6.1.31" evidence="15"/>
<dbReference type="GO" id="GO:0004636">
    <property type="term" value="F:phosphoribosyl-ATP diphosphatase activity"/>
    <property type="evidence" value="ECO:0007669"/>
    <property type="project" value="UniProtKB-UniRule"/>
</dbReference>
<dbReference type="GO" id="GO:0005524">
    <property type="term" value="F:ATP binding"/>
    <property type="evidence" value="ECO:0007669"/>
    <property type="project" value="UniProtKB-KW"/>
</dbReference>
<dbReference type="Pfam" id="PF01503">
    <property type="entry name" value="PRA-PH"/>
    <property type="match status" value="1"/>
</dbReference>
<feature type="region of interest" description="Phosphoribosyl-AMP cyclohydrolase" evidence="15">
    <location>
        <begin position="1"/>
        <end position="123"/>
    </location>
</feature>
<dbReference type="NCBIfam" id="NF000768">
    <property type="entry name" value="PRK00051.1"/>
    <property type="match status" value="1"/>
</dbReference>
<keyword evidence="18" id="KW-1185">Reference proteome</keyword>
<proteinExistence type="inferred from homology"/>
<dbReference type="PANTHER" id="PTHR42945">
    <property type="entry name" value="HISTIDINE BIOSYNTHESIS BIFUNCTIONAL PROTEIN"/>
    <property type="match status" value="1"/>
</dbReference>
<keyword evidence="12 15" id="KW-0067">ATP-binding</keyword>
<dbReference type="SUPFAM" id="SSF141734">
    <property type="entry name" value="HisI-like"/>
    <property type="match status" value="1"/>
</dbReference>
<evidence type="ECO:0000313" key="17">
    <source>
        <dbReference type="EMBL" id="WRO23456.1"/>
    </source>
</evidence>
<dbReference type="KEGG" id="dbc:MFMK1_003316"/>
<accession>A0AAU0UQR2</accession>
<dbReference type="HAMAP" id="MF_01021">
    <property type="entry name" value="HisI"/>
    <property type="match status" value="1"/>
</dbReference>
<evidence type="ECO:0000256" key="4">
    <source>
        <dbReference type="ARBA" id="ARBA00005169"/>
    </source>
</evidence>
<evidence type="ECO:0000256" key="2">
    <source>
        <dbReference type="ARBA" id="ARBA00001460"/>
    </source>
</evidence>
<sequence length="211" mass="23777">MTKTAISRETDNLLKFDDQGLIPAVVQDFNSGQVLMVAYMNREALKLTINKGEAHFYSRSRRSLWHKGETSGNTQEVKEIFYDCDGDTLLLQVVPRGPACHTGKMSCFYRTIDGDEQSAGGGILDELAAVIKQRKKERPEGSYTTYLFDKGLDKILKKVGEETAEVIIAAKNPNNDEIIYETSDLIYHLLVLLEEKKVKLSSIQQELASRR</sequence>
<reference evidence="17 18" key="1">
    <citation type="submission" date="2023-04" db="EMBL/GenBank/DDBJ databases">
        <authorList>
            <person name="Hsu D."/>
        </authorList>
    </citation>
    <scope>NUCLEOTIDE SEQUENCE [LARGE SCALE GENOMIC DNA]</scope>
    <source>
        <strain evidence="17 18">MK1</strain>
    </source>
</reference>
<dbReference type="EC" id="3.5.4.19" evidence="15"/>
<feature type="domain" description="Phosphoribosyl-AMP cyclohydrolase" evidence="16">
    <location>
        <begin position="36"/>
        <end position="109"/>
    </location>
</feature>
<dbReference type="EMBL" id="CP121694">
    <property type="protein sequence ID" value="WRO23456.1"/>
    <property type="molecule type" value="Genomic_DNA"/>
</dbReference>
<name>A0AAU0UQR2_9FIRM</name>
<dbReference type="Gene3D" id="1.10.287.1080">
    <property type="entry name" value="MazG-like"/>
    <property type="match status" value="1"/>
</dbReference>
<evidence type="ECO:0000256" key="3">
    <source>
        <dbReference type="ARBA" id="ARBA00004496"/>
    </source>
</evidence>
<comment type="catalytic activity">
    <reaction evidence="2 15">
        <text>1-(5-phospho-beta-D-ribosyl)-ATP + H2O = 1-(5-phospho-beta-D-ribosyl)-5'-AMP + diphosphate + H(+)</text>
        <dbReference type="Rhea" id="RHEA:22828"/>
        <dbReference type="ChEBI" id="CHEBI:15377"/>
        <dbReference type="ChEBI" id="CHEBI:15378"/>
        <dbReference type="ChEBI" id="CHEBI:33019"/>
        <dbReference type="ChEBI" id="CHEBI:59457"/>
        <dbReference type="ChEBI" id="CHEBI:73183"/>
        <dbReference type="EC" id="3.6.1.31"/>
    </reaction>
</comment>
<dbReference type="SUPFAM" id="SSF101386">
    <property type="entry name" value="all-alpha NTP pyrophosphatases"/>
    <property type="match status" value="1"/>
</dbReference>
<evidence type="ECO:0000256" key="7">
    <source>
        <dbReference type="ARBA" id="ARBA00008299"/>
    </source>
</evidence>
<evidence type="ECO:0000256" key="8">
    <source>
        <dbReference type="ARBA" id="ARBA00022490"/>
    </source>
</evidence>
<dbReference type="InterPro" id="IPR026660">
    <property type="entry name" value="PRA-CH"/>
</dbReference>
<dbReference type="GO" id="GO:0000105">
    <property type="term" value="P:L-histidine biosynthetic process"/>
    <property type="evidence" value="ECO:0007669"/>
    <property type="project" value="UniProtKB-UniRule"/>
</dbReference>
<dbReference type="InterPro" id="IPR038019">
    <property type="entry name" value="PRib_AMP_CycHydrolase_sf"/>
</dbReference>
<dbReference type="InterPro" id="IPR023019">
    <property type="entry name" value="His_synth_HisIE"/>
</dbReference>
<evidence type="ECO:0000256" key="1">
    <source>
        <dbReference type="ARBA" id="ARBA00000024"/>
    </source>
</evidence>
<evidence type="ECO:0000256" key="6">
    <source>
        <dbReference type="ARBA" id="ARBA00007731"/>
    </source>
</evidence>
<dbReference type="FunFam" id="3.10.20.810:FF:000001">
    <property type="entry name" value="Histidine biosynthesis bifunctional protein HisIE"/>
    <property type="match status" value="1"/>
</dbReference>
<evidence type="ECO:0000256" key="12">
    <source>
        <dbReference type="ARBA" id="ARBA00022840"/>
    </source>
</evidence>
<dbReference type="RefSeq" id="WP_366922840.1">
    <property type="nucleotide sequence ID" value="NZ_CP121694.1"/>
</dbReference>
<keyword evidence="8 15" id="KW-0963">Cytoplasm</keyword>
<evidence type="ECO:0000256" key="10">
    <source>
        <dbReference type="ARBA" id="ARBA00022741"/>
    </source>
</evidence>
<dbReference type="InterPro" id="IPR008179">
    <property type="entry name" value="HisE"/>
</dbReference>
<keyword evidence="14 15" id="KW-0511">Multifunctional enzyme</keyword>
<dbReference type="NCBIfam" id="NF002747">
    <property type="entry name" value="PRK02759.1"/>
    <property type="match status" value="1"/>
</dbReference>
<dbReference type="InterPro" id="IPR021130">
    <property type="entry name" value="PRib-ATP_PPHydrolase-like"/>
</dbReference>
<comment type="subcellular location">
    <subcellularLocation>
        <location evidence="3 15">Cytoplasm</location>
    </subcellularLocation>
</comment>
<evidence type="ECO:0000256" key="15">
    <source>
        <dbReference type="HAMAP-Rule" id="MF_01019"/>
    </source>
</evidence>
<dbReference type="GO" id="GO:0005737">
    <property type="term" value="C:cytoplasm"/>
    <property type="evidence" value="ECO:0007669"/>
    <property type="project" value="UniProtKB-SubCell"/>
</dbReference>
<gene>
    <name evidence="15 17" type="primary">hisIE</name>
    <name evidence="15" type="synonym">hisI</name>
    <name evidence="17" type="ORF">MFMK1_003316</name>
</gene>
<dbReference type="GO" id="GO:0004635">
    <property type="term" value="F:phosphoribosyl-AMP cyclohydrolase activity"/>
    <property type="evidence" value="ECO:0007669"/>
    <property type="project" value="UniProtKB-UniRule"/>
</dbReference>
<dbReference type="PANTHER" id="PTHR42945:SF9">
    <property type="entry name" value="HISTIDINE BIOSYNTHESIS BIFUNCTIONAL PROTEIN HISIE"/>
    <property type="match status" value="1"/>
</dbReference>
<evidence type="ECO:0000313" key="18">
    <source>
        <dbReference type="Proteomes" id="UP001329915"/>
    </source>
</evidence>
<dbReference type="NCBIfam" id="TIGR03188">
    <property type="entry name" value="histidine_hisI"/>
    <property type="match status" value="1"/>
</dbReference>
<dbReference type="Proteomes" id="UP001329915">
    <property type="component" value="Chromosome"/>
</dbReference>
<dbReference type="Pfam" id="PF01502">
    <property type="entry name" value="PRA-CH"/>
    <property type="match status" value="1"/>
</dbReference>
<evidence type="ECO:0000256" key="5">
    <source>
        <dbReference type="ARBA" id="ARBA00005204"/>
    </source>
</evidence>
<comment type="catalytic activity">
    <reaction evidence="1 15">
        <text>1-(5-phospho-beta-D-ribosyl)-5'-AMP + H2O = 1-(5-phospho-beta-D-ribosyl)-5-[(5-phospho-beta-D-ribosylamino)methylideneamino]imidazole-4-carboxamide</text>
        <dbReference type="Rhea" id="RHEA:20049"/>
        <dbReference type="ChEBI" id="CHEBI:15377"/>
        <dbReference type="ChEBI" id="CHEBI:58435"/>
        <dbReference type="ChEBI" id="CHEBI:59457"/>
        <dbReference type="EC" id="3.5.4.19"/>
    </reaction>
</comment>
<evidence type="ECO:0000256" key="14">
    <source>
        <dbReference type="ARBA" id="ARBA00023268"/>
    </source>
</evidence>
<dbReference type="Gene3D" id="3.10.20.810">
    <property type="entry name" value="Phosphoribosyl-AMP cyclohydrolase"/>
    <property type="match status" value="1"/>
</dbReference>
<dbReference type="AlphaFoldDB" id="A0AAU0UQR2"/>
<keyword evidence="13 15" id="KW-0368">Histidine biosynthesis</keyword>
<comment type="similarity">
    <text evidence="7 15">In the N-terminal section; belongs to the PRA-CH family.</text>
</comment>
<evidence type="ECO:0000259" key="16">
    <source>
        <dbReference type="Pfam" id="PF01502"/>
    </source>
</evidence>
<evidence type="ECO:0000256" key="9">
    <source>
        <dbReference type="ARBA" id="ARBA00022605"/>
    </source>
</evidence>
<organism evidence="17 18">
    <name type="scientific">Metallumcola ferriviriculae</name>
    <dbReference type="NCBI Taxonomy" id="3039180"/>
    <lineage>
        <taxon>Bacteria</taxon>
        <taxon>Bacillati</taxon>
        <taxon>Bacillota</taxon>
        <taxon>Clostridia</taxon>
        <taxon>Neomoorellales</taxon>
        <taxon>Desulfitibacteraceae</taxon>
        <taxon>Metallumcola</taxon>
    </lineage>
</organism>
<dbReference type="HAMAP" id="MF_01020">
    <property type="entry name" value="HisE"/>
    <property type="match status" value="1"/>
</dbReference>
<feature type="region of interest" description="Phosphoribosyl-ATP pyrophosphohydrolase" evidence="15">
    <location>
        <begin position="124"/>
        <end position="211"/>
    </location>
</feature>
<dbReference type="FunFam" id="1.10.287.1080:FF:000002">
    <property type="entry name" value="Histidine biosynthesis bifunctional protein HisIE"/>
    <property type="match status" value="1"/>
</dbReference>
<comment type="pathway">
    <text evidence="4 15">Amino-acid biosynthesis; L-histidine biosynthesis; L-histidine from 5-phospho-alpha-D-ribose 1-diphosphate: step 3/9.</text>
</comment>
<evidence type="ECO:0000256" key="13">
    <source>
        <dbReference type="ARBA" id="ARBA00023102"/>
    </source>
</evidence>
<comment type="similarity">
    <text evidence="6 15">In the C-terminal section; belongs to the PRA-PH family.</text>
</comment>
<keyword evidence="10 15" id="KW-0547">Nucleotide-binding</keyword>
<dbReference type="Gene3D" id="4.10.80.70">
    <property type="match status" value="1"/>
</dbReference>
<dbReference type="InterPro" id="IPR002496">
    <property type="entry name" value="PRib_AMP_CycHydrolase_dom"/>
</dbReference>
<keyword evidence="11 15" id="KW-0378">Hydrolase</keyword>
<evidence type="ECO:0000256" key="11">
    <source>
        <dbReference type="ARBA" id="ARBA00022801"/>
    </source>
</evidence>
<keyword evidence="9 15" id="KW-0028">Amino-acid biosynthesis</keyword>
<dbReference type="HAMAP" id="MF_01019">
    <property type="entry name" value="HisIE"/>
    <property type="match status" value="1"/>
</dbReference>
<comment type="pathway">
    <text evidence="5 15">Amino-acid biosynthesis; L-histidine biosynthesis; L-histidine from 5-phospho-alpha-D-ribose 1-diphosphate: step 2/9.</text>
</comment>